<reference evidence="1 2" key="1">
    <citation type="journal article" date="2019" name="Int. J. Syst. Evol. Microbiol.">
        <title>The Global Catalogue of Microorganisms (GCM) 10K type strain sequencing project: providing services to taxonomists for standard genome sequencing and annotation.</title>
        <authorList>
            <consortium name="The Broad Institute Genomics Platform"/>
            <consortium name="The Broad Institute Genome Sequencing Center for Infectious Disease"/>
            <person name="Wu L."/>
            <person name="Ma J."/>
        </authorList>
    </citation>
    <scope>NUCLEOTIDE SEQUENCE [LARGE SCALE GENOMIC DNA]</scope>
    <source>
        <strain evidence="1 2">JCM 3380</strain>
    </source>
</reference>
<organism evidence="1 2">
    <name type="scientific">Saccharothrix mutabilis subsp. mutabilis</name>
    <dbReference type="NCBI Taxonomy" id="66855"/>
    <lineage>
        <taxon>Bacteria</taxon>
        <taxon>Bacillati</taxon>
        <taxon>Actinomycetota</taxon>
        <taxon>Actinomycetes</taxon>
        <taxon>Pseudonocardiales</taxon>
        <taxon>Pseudonocardiaceae</taxon>
        <taxon>Saccharothrix</taxon>
    </lineage>
</organism>
<dbReference type="Proteomes" id="UP001500416">
    <property type="component" value="Unassembled WGS sequence"/>
</dbReference>
<keyword evidence="2" id="KW-1185">Reference proteome</keyword>
<dbReference type="InterPro" id="IPR010281">
    <property type="entry name" value="DUF885"/>
</dbReference>
<name>A0ABN0T8Y9_9PSEU</name>
<dbReference type="Pfam" id="PF05960">
    <property type="entry name" value="DUF885"/>
    <property type="match status" value="1"/>
</dbReference>
<dbReference type="EMBL" id="BAAABU010000002">
    <property type="protein sequence ID" value="GAA0215720.1"/>
    <property type="molecule type" value="Genomic_DNA"/>
</dbReference>
<gene>
    <name evidence="1" type="ORF">GCM10010492_11920</name>
</gene>
<sequence length="554" mass="60188">MHSQPTPGGLTVDTTATLAEELLDLMSRLSPLGATVFGLPGYDHLLTDHTPGAEGSARAKAADIAARARALPGDDDPVTRAVVVQQAEATVDLLDARSVEYTISPSFFSAAGELLNVMPMTVVKTPEQEQDYLRRLAAIPAFLRVVGERHVAGAAAGRIPVAHLRDAAVDYLDRYLTAPEDAFARVSGSAEFDAARDELIEAEVRPAFAAYRDVVAGLEGRPLDKVGLCWLPDGEAVYAGLARVQTSTQRTPKELHQTGLELMAALAREYAEVGSRVFGTRDVAEVFERMRTDPALRWGSEEELIEAARAAVVRAEEAAPAWFGRIPSKRCLVEPVPEVDAPGAPTAFYAPPSMDGVRPGTYYANTHRVQERFRYQAEAIAFHEAVPGHHFQIVLAQELTDLPMLRRVATVTGYLEGWGLYCERLADEMGLYSDDVARLGMLAMDSMRAGRLVVDTGLHAHGWSREQAVAYLTENTPLAAVEIESEVDRYIAAPGQALSYMVGRLEIQRIRAAAEEALGDRFDIRAFHDLVLGGGPLPLAVLDEVVRGWVTGQL</sequence>
<evidence type="ECO:0008006" key="3">
    <source>
        <dbReference type="Google" id="ProtNLM"/>
    </source>
</evidence>
<protein>
    <recommendedName>
        <fullName evidence="3">DUF885 domain-containing protein</fullName>
    </recommendedName>
</protein>
<accession>A0ABN0T8Y9</accession>
<dbReference type="PANTHER" id="PTHR33361">
    <property type="entry name" value="GLR0591 PROTEIN"/>
    <property type="match status" value="1"/>
</dbReference>
<evidence type="ECO:0000313" key="2">
    <source>
        <dbReference type="Proteomes" id="UP001500416"/>
    </source>
</evidence>
<proteinExistence type="predicted"/>
<dbReference type="PANTHER" id="PTHR33361:SF2">
    <property type="entry name" value="DUF885 DOMAIN-CONTAINING PROTEIN"/>
    <property type="match status" value="1"/>
</dbReference>
<evidence type="ECO:0000313" key="1">
    <source>
        <dbReference type="EMBL" id="GAA0215720.1"/>
    </source>
</evidence>
<comment type="caution">
    <text evidence="1">The sequence shown here is derived from an EMBL/GenBank/DDBJ whole genome shotgun (WGS) entry which is preliminary data.</text>
</comment>